<dbReference type="EMBL" id="BMOF01000057">
    <property type="protein sequence ID" value="GGK06827.1"/>
    <property type="molecule type" value="Genomic_DNA"/>
</dbReference>
<dbReference type="Proteomes" id="UP000637720">
    <property type="component" value="Unassembled WGS sequence"/>
</dbReference>
<dbReference type="RefSeq" id="WP_054672578.1">
    <property type="nucleotide sequence ID" value="NZ_BMOF01000057.1"/>
</dbReference>
<reference evidence="2" key="1">
    <citation type="journal article" date="2014" name="Int. J. Syst. Evol. Microbiol.">
        <title>Complete genome sequence of Corynebacterium casei LMG S-19264T (=DSM 44701T), isolated from a smear-ripened cheese.</title>
        <authorList>
            <consortium name="US DOE Joint Genome Institute (JGI-PGF)"/>
            <person name="Walter F."/>
            <person name="Albersmeier A."/>
            <person name="Kalinowski J."/>
            <person name="Ruckert C."/>
        </authorList>
    </citation>
    <scope>NUCLEOTIDE SEQUENCE</scope>
    <source>
        <strain evidence="2">JCM 14719</strain>
    </source>
</reference>
<accession>A0A8J3BG53</accession>
<proteinExistence type="predicted"/>
<comment type="caution">
    <text evidence="2">The sequence shown here is derived from an EMBL/GenBank/DDBJ whole genome shotgun (WGS) entry which is preliminary data.</text>
</comment>
<organism evidence="2 3">
    <name type="scientific">Calditerricola satsumensis</name>
    <dbReference type="NCBI Taxonomy" id="373054"/>
    <lineage>
        <taxon>Bacteria</taxon>
        <taxon>Bacillati</taxon>
        <taxon>Bacillota</taxon>
        <taxon>Bacilli</taxon>
        <taxon>Bacillales</taxon>
        <taxon>Bacillaceae</taxon>
        <taxon>Calditerricola</taxon>
    </lineage>
</organism>
<evidence type="ECO:0000256" key="1">
    <source>
        <dbReference type="SAM" id="MobiDB-lite"/>
    </source>
</evidence>
<name>A0A8J3BG53_9BACI</name>
<evidence type="ECO:0000313" key="3">
    <source>
        <dbReference type="Proteomes" id="UP000637720"/>
    </source>
</evidence>
<gene>
    <name evidence="2" type="ORF">GCM10007043_21130</name>
</gene>
<feature type="region of interest" description="Disordered" evidence="1">
    <location>
        <begin position="36"/>
        <end position="61"/>
    </location>
</feature>
<sequence length="61" mass="6787">MDDKRKPDFPQASDVDHEGRDRYFLDVDRMLNEGLGGGMVSSHGGRIEASRPLQCEAPPTE</sequence>
<reference evidence="2" key="2">
    <citation type="submission" date="2020-09" db="EMBL/GenBank/DDBJ databases">
        <authorList>
            <person name="Sun Q."/>
            <person name="Ohkuma M."/>
        </authorList>
    </citation>
    <scope>NUCLEOTIDE SEQUENCE</scope>
    <source>
        <strain evidence="2">JCM 14719</strain>
    </source>
</reference>
<dbReference type="AlphaFoldDB" id="A0A8J3BG53"/>
<feature type="region of interest" description="Disordered" evidence="1">
    <location>
        <begin position="1"/>
        <end position="20"/>
    </location>
</feature>
<keyword evidence="3" id="KW-1185">Reference proteome</keyword>
<protein>
    <submittedName>
        <fullName evidence="2">Uncharacterized protein</fullName>
    </submittedName>
</protein>
<evidence type="ECO:0000313" key="2">
    <source>
        <dbReference type="EMBL" id="GGK06827.1"/>
    </source>
</evidence>